<keyword evidence="12" id="KW-1185">Reference proteome</keyword>
<evidence type="ECO:0000256" key="4">
    <source>
        <dbReference type="ARBA" id="ARBA00022692"/>
    </source>
</evidence>
<organism evidence="11 12">
    <name type="scientific">Phenylobacterium terrae</name>
    <dbReference type="NCBI Taxonomy" id="2665495"/>
    <lineage>
        <taxon>Bacteria</taxon>
        <taxon>Pseudomonadati</taxon>
        <taxon>Pseudomonadota</taxon>
        <taxon>Alphaproteobacteria</taxon>
        <taxon>Caulobacterales</taxon>
        <taxon>Caulobacteraceae</taxon>
        <taxon>Phenylobacterium</taxon>
    </lineage>
</organism>
<protein>
    <recommendedName>
        <fullName evidence="8">Guanidinium exporter</fullName>
    </recommendedName>
</protein>
<feature type="transmembrane region" description="Helical" evidence="10">
    <location>
        <begin position="6"/>
        <end position="22"/>
    </location>
</feature>
<evidence type="ECO:0000256" key="5">
    <source>
        <dbReference type="ARBA" id="ARBA00022989"/>
    </source>
</evidence>
<proteinExistence type="inferred from homology"/>
<dbReference type="PANTHER" id="PTHR30561:SF0">
    <property type="entry name" value="GUANIDINIUM EXPORTER"/>
    <property type="match status" value="1"/>
</dbReference>
<dbReference type="Pfam" id="PF00893">
    <property type="entry name" value="Multi_Drug_Res"/>
    <property type="match status" value="1"/>
</dbReference>
<name>A0ABW4MZN8_9CAUL</name>
<dbReference type="PANTHER" id="PTHR30561">
    <property type="entry name" value="SMR FAMILY PROTON-DEPENDENT DRUG EFFLUX TRANSPORTER SUGE"/>
    <property type="match status" value="1"/>
</dbReference>
<evidence type="ECO:0000256" key="8">
    <source>
        <dbReference type="ARBA" id="ARBA00039168"/>
    </source>
</evidence>
<evidence type="ECO:0000313" key="11">
    <source>
        <dbReference type="EMBL" id="MFD1783243.1"/>
    </source>
</evidence>
<evidence type="ECO:0000256" key="6">
    <source>
        <dbReference type="ARBA" id="ARBA00023136"/>
    </source>
</evidence>
<comment type="similarity">
    <text evidence="7">Belongs to the drug/metabolite transporter (DMT) superfamily. Small multidrug resistance (SMR) (TC 2.A.7.1) family. Gdx/SugE subfamily.</text>
</comment>
<comment type="subcellular location">
    <subcellularLocation>
        <location evidence="1 9">Cell membrane</location>
        <topology evidence="1 9">Multi-pass membrane protein</topology>
    </subcellularLocation>
</comment>
<gene>
    <name evidence="11" type="ORF">ACFSC0_07540</name>
</gene>
<feature type="transmembrane region" description="Helical" evidence="10">
    <location>
        <begin position="63"/>
        <end position="83"/>
    </location>
</feature>
<keyword evidence="4 9" id="KW-0812">Transmembrane</keyword>
<dbReference type="EMBL" id="JBHUEY010000001">
    <property type="protein sequence ID" value="MFD1783243.1"/>
    <property type="molecule type" value="Genomic_DNA"/>
</dbReference>
<evidence type="ECO:0000256" key="9">
    <source>
        <dbReference type="RuleBase" id="RU003942"/>
    </source>
</evidence>
<keyword evidence="3" id="KW-1003">Cell membrane</keyword>
<dbReference type="InterPro" id="IPR000390">
    <property type="entry name" value="Small_drug/metabolite_transptr"/>
</dbReference>
<evidence type="ECO:0000256" key="7">
    <source>
        <dbReference type="ARBA" id="ARBA00038151"/>
    </source>
</evidence>
<dbReference type="InterPro" id="IPR045324">
    <property type="entry name" value="Small_multidrug_res"/>
</dbReference>
<evidence type="ECO:0000256" key="3">
    <source>
        <dbReference type="ARBA" id="ARBA00022475"/>
    </source>
</evidence>
<evidence type="ECO:0000313" key="12">
    <source>
        <dbReference type="Proteomes" id="UP001597237"/>
    </source>
</evidence>
<feature type="transmembrane region" description="Helical" evidence="10">
    <location>
        <begin position="90"/>
        <end position="106"/>
    </location>
</feature>
<dbReference type="SUPFAM" id="SSF103481">
    <property type="entry name" value="Multidrug resistance efflux transporter EmrE"/>
    <property type="match status" value="1"/>
</dbReference>
<dbReference type="RefSeq" id="WP_377284387.1">
    <property type="nucleotide sequence ID" value="NZ_JBHRSI010000015.1"/>
</dbReference>
<keyword evidence="2" id="KW-0813">Transport</keyword>
<evidence type="ECO:0000256" key="10">
    <source>
        <dbReference type="SAM" id="Phobius"/>
    </source>
</evidence>
<dbReference type="InterPro" id="IPR037185">
    <property type="entry name" value="EmrE-like"/>
</dbReference>
<dbReference type="Proteomes" id="UP001597237">
    <property type="component" value="Unassembled WGS sequence"/>
</dbReference>
<feature type="transmembrane region" description="Helical" evidence="10">
    <location>
        <begin position="34"/>
        <end position="57"/>
    </location>
</feature>
<keyword evidence="6 10" id="KW-0472">Membrane</keyword>
<comment type="caution">
    <text evidence="11">The sequence shown here is derived from an EMBL/GenBank/DDBJ whole genome shotgun (WGS) entry which is preliminary data.</text>
</comment>
<reference evidence="12" key="1">
    <citation type="journal article" date="2019" name="Int. J. Syst. Evol. Microbiol.">
        <title>The Global Catalogue of Microorganisms (GCM) 10K type strain sequencing project: providing services to taxonomists for standard genome sequencing and annotation.</title>
        <authorList>
            <consortium name="The Broad Institute Genomics Platform"/>
            <consortium name="The Broad Institute Genome Sequencing Center for Infectious Disease"/>
            <person name="Wu L."/>
            <person name="Ma J."/>
        </authorList>
    </citation>
    <scope>NUCLEOTIDE SEQUENCE [LARGE SCALE GENOMIC DNA]</scope>
    <source>
        <strain evidence="12">DFY28</strain>
    </source>
</reference>
<sequence length="110" mass="11109">MTLTIAWSALLAAGALGALMAVSLKQAAGFTDPLWTTVSLGTAAALILLLGVSLQVLPAGTVFSAWSGVAAVLAVAAGALVMGERLDSERAFWIGLIVLGVLGLRYDGLL</sequence>
<dbReference type="Gene3D" id="1.10.3730.20">
    <property type="match status" value="1"/>
</dbReference>
<evidence type="ECO:0000256" key="2">
    <source>
        <dbReference type="ARBA" id="ARBA00022448"/>
    </source>
</evidence>
<evidence type="ECO:0000256" key="1">
    <source>
        <dbReference type="ARBA" id="ARBA00004651"/>
    </source>
</evidence>
<accession>A0ABW4MZN8</accession>
<keyword evidence="5 10" id="KW-1133">Transmembrane helix</keyword>